<evidence type="ECO:0000313" key="6">
    <source>
        <dbReference type="Proteomes" id="UP000215767"/>
    </source>
</evidence>
<gene>
    <name evidence="5" type="ORF">CAL28_06615</name>
</gene>
<dbReference type="OrthoDB" id="9771666at2"/>
<evidence type="ECO:0000256" key="3">
    <source>
        <dbReference type="PROSITE-ProRule" id="PRU10038"/>
    </source>
</evidence>
<evidence type="ECO:0000256" key="2">
    <source>
        <dbReference type="ARBA" id="ARBA00022801"/>
    </source>
</evidence>
<dbReference type="InterPro" id="IPR013094">
    <property type="entry name" value="AB_hydrolase_3"/>
</dbReference>
<dbReference type="InterPro" id="IPR029058">
    <property type="entry name" value="AB_hydrolase_fold"/>
</dbReference>
<dbReference type="Gene3D" id="3.40.50.1820">
    <property type="entry name" value="alpha/beta hydrolase"/>
    <property type="match status" value="1"/>
</dbReference>
<dbReference type="InterPro" id="IPR050300">
    <property type="entry name" value="GDXG_lipolytic_enzyme"/>
</dbReference>
<dbReference type="EMBL" id="NEVS01000002">
    <property type="protein sequence ID" value="OZI64353.1"/>
    <property type="molecule type" value="Genomic_DNA"/>
</dbReference>
<organism evidence="5 6">
    <name type="scientific">Bordetella genomosp. 11</name>
    <dbReference type="NCBI Taxonomy" id="1416808"/>
    <lineage>
        <taxon>Bacteria</taxon>
        <taxon>Pseudomonadati</taxon>
        <taxon>Pseudomonadota</taxon>
        <taxon>Betaproteobacteria</taxon>
        <taxon>Burkholderiales</taxon>
        <taxon>Alcaligenaceae</taxon>
        <taxon>Bordetella</taxon>
    </lineage>
</organism>
<dbReference type="PROSITE" id="PS01174">
    <property type="entry name" value="LIPASE_GDXG_SER"/>
    <property type="match status" value="1"/>
</dbReference>
<dbReference type="Proteomes" id="UP000215767">
    <property type="component" value="Unassembled WGS sequence"/>
</dbReference>
<name>A0A261UTW1_9BORD</name>
<sequence>MVQREADQDRTRILVSGDSAGGGLAAALALLARDRGKYAIAYQHLVFPMIDDRTAIDPDVSPYAGEFIWTQASDLYGWTSLLNCAPGSREVSCYAAAARAEDLAGLPPTFIMCGALDLFLEESLEYARRLMRAGVPVEMHIYPGAPHGFQMVQTAVVSQQAVRDSTAALSKALRGTRHE</sequence>
<proteinExistence type="inferred from homology"/>
<evidence type="ECO:0000259" key="4">
    <source>
        <dbReference type="Pfam" id="PF07859"/>
    </source>
</evidence>
<protein>
    <recommendedName>
        <fullName evidence="4">Alpha/beta hydrolase fold-3 domain-containing protein</fullName>
    </recommendedName>
</protein>
<dbReference type="SUPFAM" id="SSF53474">
    <property type="entry name" value="alpha/beta-Hydrolases"/>
    <property type="match status" value="1"/>
</dbReference>
<dbReference type="PANTHER" id="PTHR48081">
    <property type="entry name" value="AB HYDROLASE SUPERFAMILY PROTEIN C4A8.06C"/>
    <property type="match status" value="1"/>
</dbReference>
<accession>A0A261UTW1</accession>
<comment type="similarity">
    <text evidence="1">Belongs to the 'GDXG' lipolytic enzyme family.</text>
</comment>
<evidence type="ECO:0000313" key="5">
    <source>
        <dbReference type="EMBL" id="OZI64353.1"/>
    </source>
</evidence>
<evidence type="ECO:0000256" key="1">
    <source>
        <dbReference type="ARBA" id="ARBA00010515"/>
    </source>
</evidence>
<reference evidence="6" key="1">
    <citation type="submission" date="2017-05" db="EMBL/GenBank/DDBJ databases">
        <title>Complete and WGS of Bordetella genogroups.</title>
        <authorList>
            <person name="Spilker T."/>
            <person name="Lipuma J."/>
        </authorList>
    </citation>
    <scope>NUCLEOTIDE SEQUENCE [LARGE SCALE GENOMIC DNA]</scope>
    <source>
        <strain evidence="6">AU8856</strain>
    </source>
</reference>
<keyword evidence="6" id="KW-1185">Reference proteome</keyword>
<dbReference type="GO" id="GO:0016787">
    <property type="term" value="F:hydrolase activity"/>
    <property type="evidence" value="ECO:0007669"/>
    <property type="project" value="UniProtKB-KW"/>
</dbReference>
<dbReference type="InterPro" id="IPR033140">
    <property type="entry name" value="Lipase_GDXG_put_SER_AS"/>
</dbReference>
<dbReference type="RefSeq" id="WP_083762631.1">
    <property type="nucleotide sequence ID" value="NZ_NEVS01000002.1"/>
</dbReference>
<feature type="active site" evidence="3">
    <location>
        <position position="19"/>
    </location>
</feature>
<keyword evidence="2" id="KW-0378">Hydrolase</keyword>
<comment type="caution">
    <text evidence="5">The sequence shown here is derived from an EMBL/GenBank/DDBJ whole genome shotgun (WGS) entry which is preliminary data.</text>
</comment>
<feature type="domain" description="Alpha/beta hydrolase fold-3" evidence="4">
    <location>
        <begin position="6"/>
        <end position="150"/>
    </location>
</feature>
<dbReference type="AlphaFoldDB" id="A0A261UTW1"/>
<dbReference type="Pfam" id="PF07859">
    <property type="entry name" value="Abhydrolase_3"/>
    <property type="match status" value="1"/>
</dbReference>